<evidence type="ECO:0000256" key="4">
    <source>
        <dbReference type="ARBA" id="ARBA00022759"/>
    </source>
</evidence>
<accession>A0ABV8KPW3</accession>
<evidence type="ECO:0000256" key="2">
    <source>
        <dbReference type="ARBA" id="ARBA00022649"/>
    </source>
</evidence>
<name>A0ABV8KPW3_9ACTN</name>
<comment type="caution">
    <text evidence="8">The sequence shown here is derived from an EMBL/GenBank/DDBJ whole genome shotgun (WGS) entry which is preliminary data.</text>
</comment>
<keyword evidence="6" id="KW-0694">RNA-binding</keyword>
<evidence type="ECO:0000256" key="5">
    <source>
        <dbReference type="ARBA" id="ARBA00022801"/>
    </source>
</evidence>
<dbReference type="SUPFAM" id="SSF54786">
    <property type="entry name" value="YcfA/nrd intein domain"/>
    <property type="match status" value="1"/>
</dbReference>
<comment type="similarity">
    <text evidence="1">Belongs to the HicA mRNA interferase family.</text>
</comment>
<gene>
    <name evidence="8" type="ORF">ACFOX0_19810</name>
</gene>
<evidence type="ECO:0000256" key="6">
    <source>
        <dbReference type="ARBA" id="ARBA00022884"/>
    </source>
</evidence>
<keyword evidence="5" id="KW-0378">Hydrolase</keyword>
<keyword evidence="4" id="KW-0255">Endonuclease</keyword>
<dbReference type="InterPro" id="IPR012933">
    <property type="entry name" value="HicA_mRNA_interferase"/>
</dbReference>
<evidence type="ECO:0000313" key="8">
    <source>
        <dbReference type="EMBL" id="MFC4108165.1"/>
    </source>
</evidence>
<dbReference type="RefSeq" id="WP_377548013.1">
    <property type="nucleotide sequence ID" value="NZ_JBHSBN010000013.1"/>
</dbReference>
<evidence type="ECO:0000256" key="1">
    <source>
        <dbReference type="ARBA" id="ARBA00006620"/>
    </source>
</evidence>
<dbReference type="InterPro" id="IPR038570">
    <property type="entry name" value="HicA_sf"/>
</dbReference>
<keyword evidence="9" id="KW-1185">Reference proteome</keyword>
<reference evidence="9" key="1">
    <citation type="journal article" date="2019" name="Int. J. Syst. Evol. Microbiol.">
        <title>The Global Catalogue of Microorganisms (GCM) 10K type strain sequencing project: providing services to taxonomists for standard genome sequencing and annotation.</title>
        <authorList>
            <consortium name="The Broad Institute Genomics Platform"/>
            <consortium name="The Broad Institute Genome Sequencing Center for Infectious Disease"/>
            <person name="Wu L."/>
            <person name="Ma J."/>
        </authorList>
    </citation>
    <scope>NUCLEOTIDE SEQUENCE [LARGE SCALE GENOMIC DNA]</scope>
    <source>
        <strain evidence="9">2902at01</strain>
    </source>
</reference>
<organism evidence="8 9">
    <name type="scientific">Micromonospora zhanjiangensis</name>
    <dbReference type="NCBI Taxonomy" id="1522057"/>
    <lineage>
        <taxon>Bacteria</taxon>
        <taxon>Bacillati</taxon>
        <taxon>Actinomycetota</taxon>
        <taxon>Actinomycetes</taxon>
        <taxon>Micromonosporales</taxon>
        <taxon>Micromonosporaceae</taxon>
        <taxon>Micromonospora</taxon>
    </lineage>
</organism>
<dbReference type="Gene3D" id="3.30.920.30">
    <property type="entry name" value="Hypothetical protein"/>
    <property type="match status" value="1"/>
</dbReference>
<keyword evidence="3" id="KW-0540">Nuclease</keyword>
<dbReference type="Proteomes" id="UP001595868">
    <property type="component" value="Unassembled WGS sequence"/>
</dbReference>
<evidence type="ECO:0000256" key="3">
    <source>
        <dbReference type="ARBA" id="ARBA00022722"/>
    </source>
</evidence>
<evidence type="ECO:0000313" key="9">
    <source>
        <dbReference type="Proteomes" id="UP001595868"/>
    </source>
</evidence>
<keyword evidence="2" id="KW-1277">Toxin-antitoxin system</keyword>
<proteinExistence type="inferred from homology"/>
<dbReference type="EMBL" id="JBHSBN010000013">
    <property type="protein sequence ID" value="MFC4108165.1"/>
    <property type="molecule type" value="Genomic_DNA"/>
</dbReference>
<keyword evidence="7" id="KW-0346">Stress response</keyword>
<protein>
    <submittedName>
        <fullName evidence="8">Type II toxin-antitoxin system HicA family toxin</fullName>
    </submittedName>
</protein>
<evidence type="ECO:0000256" key="7">
    <source>
        <dbReference type="ARBA" id="ARBA00023016"/>
    </source>
</evidence>
<dbReference type="Pfam" id="PF07927">
    <property type="entry name" value="HicA_toxin"/>
    <property type="match status" value="1"/>
</dbReference>
<sequence>MKRVDLLIRISKAAADAGVSFRLVREGGGHSVYRYGTQNVVIPRHREINELTARGILRSLGLG</sequence>